<dbReference type="AlphaFoldDB" id="A0A0P8Y6X8"/>
<protein>
    <submittedName>
        <fullName evidence="3">Uncharacterized protein, isoform B</fullName>
    </submittedName>
</protein>
<gene>
    <name evidence="3" type="primary">Dana\GF21091</name>
    <name evidence="3" type="synonym">dana_GLEANR_4315</name>
    <name evidence="3" type="ORF">GF21091</name>
</gene>
<organism evidence="3 4">
    <name type="scientific">Drosophila ananassae</name>
    <name type="common">Fruit fly</name>
    <dbReference type="NCBI Taxonomy" id="7217"/>
    <lineage>
        <taxon>Eukaryota</taxon>
        <taxon>Metazoa</taxon>
        <taxon>Ecdysozoa</taxon>
        <taxon>Arthropoda</taxon>
        <taxon>Hexapoda</taxon>
        <taxon>Insecta</taxon>
        <taxon>Pterygota</taxon>
        <taxon>Neoptera</taxon>
        <taxon>Endopterygota</taxon>
        <taxon>Diptera</taxon>
        <taxon>Brachycera</taxon>
        <taxon>Muscomorpha</taxon>
        <taxon>Ephydroidea</taxon>
        <taxon>Drosophilidae</taxon>
        <taxon>Drosophila</taxon>
        <taxon>Sophophora</taxon>
    </lineage>
</organism>
<proteinExistence type="predicted"/>
<evidence type="ECO:0000313" key="4">
    <source>
        <dbReference type="Proteomes" id="UP000007801"/>
    </source>
</evidence>
<dbReference type="GO" id="GO:0006302">
    <property type="term" value="P:double-strand break repair"/>
    <property type="evidence" value="ECO:0007669"/>
    <property type="project" value="EnsemblMetazoa"/>
</dbReference>
<sequence>MAEQLKLSRLESMDPTMTHFTTVALIVSKTTPTYFTDKMDGTQRGVLTLTIRDGLTQFTNSENITEAMSVQQIYSRTTGMLQDPSVVSFTAVLRALISTLDLDGLTPNISRQCSQCRRFIPRVLVECPTEMCQQEVQQSGSPPPWINHFNINVHFSDQSGTLVEGRLSGVTAERVLGLSASAFVQLPDREKGLLKWRFLLRHFEAKLLVLKPMRMRKNMVVVVVDMFELPVDQLSQLTCCF</sequence>
<dbReference type="OrthoDB" id="9937820at2759"/>
<evidence type="ECO:0000256" key="1">
    <source>
        <dbReference type="ARBA" id="ARBA00023125"/>
    </source>
</evidence>
<reference evidence="3 4" key="1">
    <citation type="journal article" date="2007" name="Nature">
        <title>Evolution of genes and genomes on the Drosophila phylogeny.</title>
        <authorList>
            <consortium name="Drosophila 12 Genomes Consortium"/>
            <person name="Clark A.G."/>
            <person name="Eisen M.B."/>
            <person name="Smith D.R."/>
            <person name="Bergman C.M."/>
            <person name="Oliver B."/>
            <person name="Markow T.A."/>
            <person name="Kaufman T.C."/>
            <person name="Kellis M."/>
            <person name="Gelbart W."/>
            <person name="Iyer V.N."/>
            <person name="Pollard D.A."/>
            <person name="Sackton T.B."/>
            <person name="Larracuente A.M."/>
            <person name="Singh N.D."/>
            <person name="Abad J.P."/>
            <person name="Abt D.N."/>
            <person name="Adryan B."/>
            <person name="Aguade M."/>
            <person name="Akashi H."/>
            <person name="Anderson W.W."/>
            <person name="Aquadro C.F."/>
            <person name="Ardell D.H."/>
            <person name="Arguello R."/>
            <person name="Artieri C.G."/>
            <person name="Barbash D.A."/>
            <person name="Barker D."/>
            <person name="Barsanti P."/>
            <person name="Batterham P."/>
            <person name="Batzoglou S."/>
            <person name="Begun D."/>
            <person name="Bhutkar A."/>
            <person name="Blanco E."/>
            <person name="Bosak S.A."/>
            <person name="Bradley R.K."/>
            <person name="Brand A.D."/>
            <person name="Brent M.R."/>
            <person name="Brooks A.N."/>
            <person name="Brown R.H."/>
            <person name="Butlin R.K."/>
            <person name="Caggese C."/>
            <person name="Calvi B.R."/>
            <person name="Bernardo de Carvalho A."/>
            <person name="Caspi A."/>
            <person name="Castrezana S."/>
            <person name="Celniker S.E."/>
            <person name="Chang J.L."/>
            <person name="Chapple C."/>
            <person name="Chatterji S."/>
            <person name="Chinwalla A."/>
            <person name="Civetta A."/>
            <person name="Clifton S.W."/>
            <person name="Comeron J.M."/>
            <person name="Costello J.C."/>
            <person name="Coyne J.A."/>
            <person name="Daub J."/>
            <person name="David R.G."/>
            <person name="Delcher A.L."/>
            <person name="Delehaunty K."/>
            <person name="Do C.B."/>
            <person name="Ebling H."/>
            <person name="Edwards K."/>
            <person name="Eickbush T."/>
            <person name="Evans J.D."/>
            <person name="Filipski A."/>
            <person name="Findeiss S."/>
            <person name="Freyhult E."/>
            <person name="Fulton L."/>
            <person name="Fulton R."/>
            <person name="Garcia A.C."/>
            <person name="Gardiner A."/>
            <person name="Garfield D.A."/>
            <person name="Garvin B.E."/>
            <person name="Gibson G."/>
            <person name="Gilbert D."/>
            <person name="Gnerre S."/>
            <person name="Godfrey J."/>
            <person name="Good R."/>
            <person name="Gotea V."/>
            <person name="Gravely B."/>
            <person name="Greenberg A.J."/>
            <person name="Griffiths-Jones S."/>
            <person name="Gross S."/>
            <person name="Guigo R."/>
            <person name="Gustafson E.A."/>
            <person name="Haerty W."/>
            <person name="Hahn M.W."/>
            <person name="Halligan D.L."/>
            <person name="Halpern A.L."/>
            <person name="Halter G.M."/>
            <person name="Han M.V."/>
            <person name="Heger A."/>
            <person name="Hillier L."/>
            <person name="Hinrichs A.S."/>
            <person name="Holmes I."/>
            <person name="Hoskins R.A."/>
            <person name="Hubisz M.J."/>
            <person name="Hultmark D."/>
            <person name="Huntley M.A."/>
            <person name="Jaffe D.B."/>
            <person name="Jagadeeshan S."/>
            <person name="Jeck W.R."/>
            <person name="Johnson J."/>
            <person name="Jones C.D."/>
            <person name="Jordan W.C."/>
            <person name="Karpen G.H."/>
            <person name="Kataoka E."/>
            <person name="Keightley P.D."/>
            <person name="Kheradpour P."/>
            <person name="Kirkness E.F."/>
            <person name="Koerich L.B."/>
            <person name="Kristiansen K."/>
            <person name="Kudrna D."/>
            <person name="Kulathinal R.J."/>
            <person name="Kumar S."/>
            <person name="Kwok R."/>
            <person name="Lander E."/>
            <person name="Langley C.H."/>
            <person name="Lapoint R."/>
            <person name="Lazzaro B.P."/>
            <person name="Lee S.J."/>
            <person name="Levesque L."/>
            <person name="Li R."/>
            <person name="Lin C.F."/>
            <person name="Lin M.F."/>
            <person name="Lindblad-Toh K."/>
            <person name="Llopart A."/>
            <person name="Long M."/>
            <person name="Low L."/>
            <person name="Lozovsky E."/>
            <person name="Lu J."/>
            <person name="Luo M."/>
            <person name="Machado C.A."/>
            <person name="Makalowski W."/>
            <person name="Marzo M."/>
            <person name="Matsuda M."/>
            <person name="Matzkin L."/>
            <person name="McAllister B."/>
            <person name="McBride C.S."/>
            <person name="McKernan B."/>
            <person name="McKernan K."/>
            <person name="Mendez-Lago M."/>
            <person name="Minx P."/>
            <person name="Mollenhauer M.U."/>
            <person name="Montooth K."/>
            <person name="Mount S.M."/>
            <person name="Mu X."/>
            <person name="Myers E."/>
            <person name="Negre B."/>
            <person name="Newfeld S."/>
            <person name="Nielsen R."/>
            <person name="Noor M.A."/>
            <person name="O'Grady P."/>
            <person name="Pachter L."/>
            <person name="Papaceit M."/>
            <person name="Parisi M.J."/>
            <person name="Parisi M."/>
            <person name="Parts L."/>
            <person name="Pedersen J.S."/>
            <person name="Pesole G."/>
            <person name="Phillippy A.M."/>
            <person name="Ponting C.P."/>
            <person name="Pop M."/>
            <person name="Porcelli D."/>
            <person name="Powell J.R."/>
            <person name="Prohaska S."/>
            <person name="Pruitt K."/>
            <person name="Puig M."/>
            <person name="Quesneville H."/>
            <person name="Ram K.R."/>
            <person name="Rand D."/>
            <person name="Rasmussen M.D."/>
            <person name="Reed L.K."/>
            <person name="Reenan R."/>
            <person name="Reily A."/>
            <person name="Remington K.A."/>
            <person name="Rieger T.T."/>
            <person name="Ritchie M.G."/>
            <person name="Robin C."/>
            <person name="Rogers Y.H."/>
            <person name="Rohde C."/>
            <person name="Rozas J."/>
            <person name="Rubenfield M.J."/>
            <person name="Ruiz A."/>
            <person name="Russo S."/>
            <person name="Salzberg S.L."/>
            <person name="Sanchez-Gracia A."/>
            <person name="Saranga D.J."/>
            <person name="Sato H."/>
            <person name="Schaeffer S.W."/>
            <person name="Schatz M.C."/>
            <person name="Schlenke T."/>
            <person name="Schwartz R."/>
            <person name="Segarra C."/>
            <person name="Singh R.S."/>
            <person name="Sirot L."/>
            <person name="Sirota M."/>
            <person name="Sisneros N.B."/>
            <person name="Smith C.D."/>
            <person name="Smith T.F."/>
            <person name="Spieth J."/>
            <person name="Stage D.E."/>
            <person name="Stark A."/>
            <person name="Stephan W."/>
            <person name="Strausberg R.L."/>
            <person name="Strempel S."/>
            <person name="Sturgill D."/>
            <person name="Sutton G."/>
            <person name="Sutton G.G."/>
            <person name="Tao W."/>
            <person name="Teichmann S."/>
            <person name="Tobari Y.N."/>
            <person name="Tomimura Y."/>
            <person name="Tsolas J.M."/>
            <person name="Valente V.L."/>
            <person name="Venter E."/>
            <person name="Venter J.C."/>
            <person name="Vicario S."/>
            <person name="Vieira F.G."/>
            <person name="Vilella A.J."/>
            <person name="Villasante A."/>
            <person name="Walenz B."/>
            <person name="Wang J."/>
            <person name="Wasserman M."/>
            <person name="Watts T."/>
            <person name="Wilson D."/>
            <person name="Wilson R.K."/>
            <person name="Wing R.A."/>
            <person name="Wolfner M.F."/>
            <person name="Wong A."/>
            <person name="Wong G.K."/>
            <person name="Wu C.I."/>
            <person name="Wu G."/>
            <person name="Yamamoto D."/>
            <person name="Yang H.P."/>
            <person name="Yang S.P."/>
            <person name="Yorke J.A."/>
            <person name="Yoshida K."/>
            <person name="Zdobnov E."/>
            <person name="Zhang P."/>
            <person name="Zhang Y."/>
            <person name="Zimin A.V."/>
            <person name="Baldwin J."/>
            <person name="Abdouelleil A."/>
            <person name="Abdulkadir J."/>
            <person name="Abebe A."/>
            <person name="Abera B."/>
            <person name="Abreu J."/>
            <person name="Acer S.C."/>
            <person name="Aftuck L."/>
            <person name="Alexander A."/>
            <person name="An P."/>
            <person name="Anderson E."/>
            <person name="Anderson S."/>
            <person name="Arachi H."/>
            <person name="Azer M."/>
            <person name="Bachantsang P."/>
            <person name="Barry A."/>
            <person name="Bayul T."/>
            <person name="Berlin A."/>
            <person name="Bessette D."/>
            <person name="Bloom T."/>
            <person name="Blye J."/>
            <person name="Boguslavskiy L."/>
            <person name="Bonnet C."/>
            <person name="Boukhgalter B."/>
            <person name="Bourzgui I."/>
            <person name="Brown A."/>
            <person name="Cahill P."/>
            <person name="Channer S."/>
            <person name="Cheshatsang Y."/>
            <person name="Chuda L."/>
            <person name="Citroen M."/>
            <person name="Collymore A."/>
            <person name="Cooke P."/>
            <person name="Costello M."/>
            <person name="D'Aco K."/>
            <person name="Daza R."/>
            <person name="De Haan G."/>
            <person name="DeGray S."/>
            <person name="DeMaso C."/>
            <person name="Dhargay N."/>
            <person name="Dooley K."/>
            <person name="Dooley E."/>
            <person name="Doricent M."/>
            <person name="Dorje P."/>
            <person name="Dorjee K."/>
            <person name="Dupes A."/>
            <person name="Elong R."/>
            <person name="Falk J."/>
            <person name="Farina A."/>
            <person name="Faro S."/>
            <person name="Ferguson D."/>
            <person name="Fisher S."/>
            <person name="Foley C.D."/>
            <person name="Franke A."/>
            <person name="Friedrich D."/>
            <person name="Gadbois L."/>
            <person name="Gearin G."/>
            <person name="Gearin C.R."/>
            <person name="Giannoukos G."/>
            <person name="Goode T."/>
            <person name="Graham J."/>
            <person name="Grandbois E."/>
            <person name="Grewal S."/>
            <person name="Gyaltsen K."/>
            <person name="Hafez N."/>
            <person name="Hagos B."/>
            <person name="Hall J."/>
            <person name="Henson C."/>
            <person name="Hollinger A."/>
            <person name="Honan T."/>
            <person name="Huard M.D."/>
            <person name="Hughes L."/>
            <person name="Hurhula B."/>
            <person name="Husby M.E."/>
            <person name="Kamat A."/>
            <person name="Kanga B."/>
            <person name="Kashin S."/>
            <person name="Khazanovich D."/>
            <person name="Kisner P."/>
            <person name="Lance K."/>
            <person name="Lara M."/>
            <person name="Lee W."/>
            <person name="Lennon N."/>
            <person name="Letendre F."/>
            <person name="LeVine R."/>
            <person name="Lipovsky A."/>
            <person name="Liu X."/>
            <person name="Liu J."/>
            <person name="Liu S."/>
            <person name="Lokyitsang T."/>
            <person name="Lokyitsang Y."/>
            <person name="Lubonja R."/>
            <person name="Lui A."/>
            <person name="MacDonald P."/>
            <person name="Magnisalis V."/>
            <person name="Maru K."/>
            <person name="Matthews C."/>
            <person name="McCusker W."/>
            <person name="McDonough S."/>
            <person name="Mehta T."/>
            <person name="Meldrim J."/>
            <person name="Meneus L."/>
            <person name="Mihai O."/>
            <person name="Mihalev A."/>
            <person name="Mihova T."/>
            <person name="Mittelman R."/>
            <person name="Mlenga V."/>
            <person name="Montmayeur A."/>
            <person name="Mulrain L."/>
            <person name="Navidi A."/>
            <person name="Naylor J."/>
            <person name="Negash T."/>
            <person name="Nguyen T."/>
            <person name="Nguyen N."/>
            <person name="Nicol R."/>
            <person name="Norbu C."/>
            <person name="Norbu N."/>
            <person name="Novod N."/>
            <person name="O'Neill B."/>
            <person name="Osman S."/>
            <person name="Markiewicz E."/>
            <person name="Oyono O.L."/>
            <person name="Patti C."/>
            <person name="Phunkhang P."/>
            <person name="Pierre F."/>
            <person name="Priest M."/>
            <person name="Raghuraman S."/>
            <person name="Rege F."/>
            <person name="Reyes R."/>
            <person name="Rise C."/>
            <person name="Rogov P."/>
            <person name="Ross K."/>
            <person name="Ryan E."/>
            <person name="Settipalli S."/>
            <person name="Shea T."/>
            <person name="Sherpa N."/>
            <person name="Shi L."/>
            <person name="Shih D."/>
            <person name="Sparrow T."/>
            <person name="Spaulding J."/>
            <person name="Stalker J."/>
            <person name="Stange-Thomann N."/>
            <person name="Stavropoulos S."/>
            <person name="Stone C."/>
            <person name="Strader C."/>
            <person name="Tesfaye S."/>
            <person name="Thomson T."/>
            <person name="Thoulutsang Y."/>
            <person name="Thoulutsang D."/>
            <person name="Topham K."/>
            <person name="Topping I."/>
            <person name="Tsamla T."/>
            <person name="Vassiliev H."/>
            <person name="Vo A."/>
            <person name="Wangchuk T."/>
            <person name="Wangdi T."/>
            <person name="Weiand M."/>
            <person name="Wilkinson J."/>
            <person name="Wilson A."/>
            <person name="Yadav S."/>
            <person name="Young G."/>
            <person name="Yu Q."/>
            <person name="Zembek L."/>
            <person name="Zhong D."/>
            <person name="Zimmer A."/>
            <person name="Zwirko Z."/>
            <person name="Jaffe D.B."/>
            <person name="Alvarez P."/>
            <person name="Brockman W."/>
            <person name="Butler J."/>
            <person name="Chin C."/>
            <person name="Gnerre S."/>
            <person name="Grabherr M."/>
            <person name="Kleber M."/>
            <person name="Mauceli E."/>
            <person name="MacCallum I."/>
        </authorList>
    </citation>
    <scope>NUCLEOTIDE SEQUENCE [LARGE SCALE GENOMIC DNA]</scope>
    <source>
        <strain evidence="4">Tucson 14024-0371.13</strain>
    </source>
</reference>
<dbReference type="InterPro" id="IPR056880">
    <property type="entry name" value="OB_MEIOB_N"/>
</dbReference>
<dbReference type="EMBL" id="CH902622">
    <property type="protein sequence ID" value="KPU75023.1"/>
    <property type="molecule type" value="Genomic_DNA"/>
</dbReference>
<dbReference type="PANTHER" id="PTHR21166">
    <property type="entry name" value="CELL DIVISION CONTROL PROTEIN 24 OB DOMAIN-CONTAINING PROTEIN-RELATED"/>
    <property type="match status" value="1"/>
</dbReference>
<dbReference type="GO" id="GO:0003697">
    <property type="term" value="F:single-stranded DNA binding"/>
    <property type="evidence" value="ECO:0007669"/>
    <property type="project" value="TreeGrafter"/>
</dbReference>
<dbReference type="Pfam" id="PF24903">
    <property type="entry name" value="OB_MEIOB_N"/>
    <property type="match status" value="1"/>
</dbReference>
<evidence type="ECO:0000259" key="2">
    <source>
        <dbReference type="Pfam" id="PF24903"/>
    </source>
</evidence>
<dbReference type="GO" id="GO:0008310">
    <property type="term" value="F:single-stranded DNA 3'-5' DNA exonuclease activity"/>
    <property type="evidence" value="ECO:0007669"/>
    <property type="project" value="TreeGrafter"/>
</dbReference>
<accession>A0A0P8Y6X8</accession>
<dbReference type="GO" id="GO:0000712">
    <property type="term" value="P:resolution of meiotic recombination intermediates"/>
    <property type="evidence" value="ECO:0007669"/>
    <property type="project" value="EnsemblMetazoa"/>
</dbReference>
<dbReference type="GO" id="GO:0030716">
    <property type="term" value="P:oocyte fate determination"/>
    <property type="evidence" value="ECO:0007669"/>
    <property type="project" value="EnsemblMetazoa"/>
</dbReference>
<keyword evidence="1" id="KW-0238">DNA-binding</keyword>
<feature type="domain" description="MEIOB-like N-terminal" evidence="2">
    <location>
        <begin position="6"/>
        <end position="73"/>
    </location>
</feature>
<dbReference type="PANTHER" id="PTHR21166:SF2">
    <property type="entry name" value="CELL DIVISION CONTROL PROTEIN 24 OB DOMAIN-CONTAINING PROTEIN-RELATED"/>
    <property type="match status" value="1"/>
</dbReference>
<name>A0A0P8Y6X8_DROAN</name>
<dbReference type="Proteomes" id="UP000007801">
    <property type="component" value="Unassembled WGS sequence"/>
</dbReference>
<dbReference type="InterPro" id="IPR052469">
    <property type="entry name" value="MEIOB"/>
</dbReference>
<keyword evidence="4" id="KW-1185">Reference proteome</keyword>
<dbReference type="GO" id="GO:0032991">
    <property type="term" value="C:protein-containing complex"/>
    <property type="evidence" value="ECO:0007669"/>
    <property type="project" value="EnsemblMetazoa"/>
</dbReference>
<evidence type="ECO:0000313" key="3">
    <source>
        <dbReference type="EMBL" id="KPU75023.1"/>
    </source>
</evidence>